<gene>
    <name evidence="6" type="ORF">SAMN05445756_0281</name>
</gene>
<evidence type="ECO:0000313" key="7">
    <source>
        <dbReference type="Proteomes" id="UP000198122"/>
    </source>
</evidence>
<evidence type="ECO:0000256" key="1">
    <source>
        <dbReference type="ARBA" id="ARBA00007572"/>
    </source>
</evidence>
<name>A0A212T3L6_9MICO</name>
<dbReference type="Gene3D" id="2.40.50.140">
    <property type="entry name" value="Nucleic acid-binding proteins"/>
    <property type="match status" value="1"/>
</dbReference>
<dbReference type="PANTHER" id="PTHR45674:SF4">
    <property type="entry name" value="DNA LIGASE 1"/>
    <property type="match status" value="1"/>
</dbReference>
<dbReference type="SUPFAM" id="SSF56091">
    <property type="entry name" value="DNA ligase/mRNA capping enzyme, catalytic domain"/>
    <property type="match status" value="1"/>
</dbReference>
<accession>A0A212T3L6</accession>
<comment type="catalytic activity">
    <reaction evidence="4">
        <text>ATP + (deoxyribonucleotide)n-3'-hydroxyl + 5'-phospho-(deoxyribonucleotide)m = (deoxyribonucleotide)n+m + AMP + diphosphate.</text>
        <dbReference type="EC" id="6.5.1.1"/>
    </reaction>
</comment>
<dbReference type="EMBL" id="FYEZ01000001">
    <property type="protein sequence ID" value="SNC60446.1"/>
    <property type="molecule type" value="Genomic_DNA"/>
</dbReference>
<dbReference type="Proteomes" id="UP000198122">
    <property type="component" value="Unassembled WGS sequence"/>
</dbReference>
<dbReference type="NCBIfam" id="NF006078">
    <property type="entry name" value="PRK08224.1"/>
    <property type="match status" value="1"/>
</dbReference>
<feature type="domain" description="ATP-dependent DNA ligase family profile" evidence="5">
    <location>
        <begin position="135"/>
        <end position="253"/>
    </location>
</feature>
<dbReference type="GO" id="GO:0005524">
    <property type="term" value="F:ATP binding"/>
    <property type="evidence" value="ECO:0007669"/>
    <property type="project" value="InterPro"/>
</dbReference>
<dbReference type="AlphaFoldDB" id="A0A212T3L6"/>
<evidence type="ECO:0000256" key="2">
    <source>
        <dbReference type="ARBA" id="ARBA00012727"/>
    </source>
</evidence>
<dbReference type="SUPFAM" id="SSF50249">
    <property type="entry name" value="Nucleic acid-binding proteins"/>
    <property type="match status" value="1"/>
</dbReference>
<dbReference type="InterPro" id="IPR044119">
    <property type="entry name" value="Adenylation_LigC-like"/>
</dbReference>
<dbReference type="Pfam" id="PF01068">
    <property type="entry name" value="DNA_ligase_A_M"/>
    <property type="match status" value="1"/>
</dbReference>
<dbReference type="InterPro" id="IPR012310">
    <property type="entry name" value="DNA_ligase_ATP-dep_cent"/>
</dbReference>
<sequence length="364" mass="39368">MNAPCDVPGVMLAKAARAVPAPDALPGGCSYEPKWDGYRVLVVRGAPALSCPGAVGEGDEAVDLLGRSGKSLARYFPEVLEVVRALPAPVIVDGELVVRSGEPGAERLDWDALSARVHPAASRIERLSVETPAEVVCFDLLADAAGELVAAPFRERRARLEALLAGVPDASGVHLTRTTTDPVEATDWFTRFEGAGLDGVMAKGLDTPYEPGKRTMLKVKHQRTADAVVVGYRVHRSGQGVGSLLLGMFHEGELLPVGGISAFPTARRAELVEELEPLVERDADGQVVHAARERNRFSSGRDSSYVPLRPERVVEVAFDQLEGRRFRHTVRLVRWRDDKAPQECTLDQVEVASGYDLRLVLGDS</sequence>
<dbReference type="RefSeq" id="WP_200815020.1">
    <property type="nucleotide sequence ID" value="NZ_FYEZ01000001.1"/>
</dbReference>
<dbReference type="Gene3D" id="3.30.470.30">
    <property type="entry name" value="DNA ligase/mRNA capping enzyme"/>
    <property type="match status" value="1"/>
</dbReference>
<dbReference type="GO" id="GO:0003910">
    <property type="term" value="F:DNA ligase (ATP) activity"/>
    <property type="evidence" value="ECO:0007669"/>
    <property type="project" value="UniProtKB-EC"/>
</dbReference>
<dbReference type="CDD" id="cd07970">
    <property type="entry name" value="OBF_DNA_ligase_LigC"/>
    <property type="match status" value="1"/>
</dbReference>
<dbReference type="EC" id="6.5.1.1" evidence="2"/>
<keyword evidence="3 6" id="KW-0436">Ligase</keyword>
<proteinExistence type="inferred from homology"/>
<comment type="similarity">
    <text evidence="1">Belongs to the ATP-dependent DNA ligase family.</text>
</comment>
<evidence type="ECO:0000259" key="5">
    <source>
        <dbReference type="PROSITE" id="PS50160"/>
    </source>
</evidence>
<evidence type="ECO:0000256" key="3">
    <source>
        <dbReference type="ARBA" id="ARBA00022598"/>
    </source>
</evidence>
<dbReference type="InterPro" id="IPR044117">
    <property type="entry name" value="OBF_LigC-like"/>
</dbReference>
<dbReference type="Pfam" id="PF04679">
    <property type="entry name" value="DNA_ligase_A_C"/>
    <property type="match status" value="1"/>
</dbReference>
<evidence type="ECO:0000256" key="4">
    <source>
        <dbReference type="ARBA" id="ARBA00034003"/>
    </source>
</evidence>
<dbReference type="CDD" id="cd07905">
    <property type="entry name" value="Adenylation_DNA_ligase_LigC"/>
    <property type="match status" value="1"/>
</dbReference>
<dbReference type="GO" id="GO:0006310">
    <property type="term" value="P:DNA recombination"/>
    <property type="evidence" value="ECO:0007669"/>
    <property type="project" value="InterPro"/>
</dbReference>
<dbReference type="PANTHER" id="PTHR45674">
    <property type="entry name" value="DNA LIGASE 1/3 FAMILY MEMBER"/>
    <property type="match status" value="1"/>
</dbReference>
<protein>
    <recommendedName>
        <fullName evidence="2">DNA ligase (ATP)</fullName>
        <ecNumber evidence="2">6.5.1.1</ecNumber>
    </recommendedName>
</protein>
<keyword evidence="7" id="KW-1185">Reference proteome</keyword>
<dbReference type="GO" id="GO:0006281">
    <property type="term" value="P:DNA repair"/>
    <property type="evidence" value="ECO:0007669"/>
    <property type="project" value="InterPro"/>
</dbReference>
<dbReference type="InterPro" id="IPR012340">
    <property type="entry name" value="NA-bd_OB-fold"/>
</dbReference>
<reference evidence="6 7" key="1">
    <citation type="submission" date="2017-06" db="EMBL/GenBank/DDBJ databases">
        <authorList>
            <person name="Kim H.J."/>
            <person name="Triplett B.A."/>
        </authorList>
    </citation>
    <scope>NUCLEOTIDE SEQUENCE [LARGE SCALE GENOMIC DNA]</scope>
    <source>
        <strain evidence="6 7">DSM 22179</strain>
    </source>
</reference>
<organism evidence="6 7">
    <name type="scientific">Kytococcus aerolatus</name>
    <dbReference type="NCBI Taxonomy" id="592308"/>
    <lineage>
        <taxon>Bacteria</taxon>
        <taxon>Bacillati</taxon>
        <taxon>Actinomycetota</taxon>
        <taxon>Actinomycetes</taxon>
        <taxon>Micrococcales</taxon>
        <taxon>Kytococcaceae</taxon>
        <taxon>Kytococcus</taxon>
    </lineage>
</organism>
<dbReference type="InterPro" id="IPR012309">
    <property type="entry name" value="DNA_ligase_ATP-dep_C"/>
</dbReference>
<evidence type="ECO:0000313" key="6">
    <source>
        <dbReference type="EMBL" id="SNC60446.1"/>
    </source>
</evidence>
<dbReference type="PROSITE" id="PS50160">
    <property type="entry name" value="DNA_LIGASE_A3"/>
    <property type="match status" value="1"/>
</dbReference>
<dbReference type="InterPro" id="IPR050191">
    <property type="entry name" value="ATP-dep_DNA_ligase"/>
</dbReference>